<dbReference type="RefSeq" id="XP_025834333.1">
    <property type="nucleotide sequence ID" value="XM_025978548.1"/>
</dbReference>
<sequence length="205" mass="24082">MNPFLTVYKKDYIPVKIVQEPRKIAQSEFKDPINEGFKNYLSVTDSPVEPEMTPCDQYMEEFKADNKKIGEMYFSKTIDKQVVKNSQLDDMRTVYRRDYEDIALYERFLKEEYEKKMFRLPSDWNLPQTTQTASYRNPSILNPNVYEKDKLGRTPDNLVPNPEIRRLLKITTGVSDYGAHIGQMGETIIKEEIHGKRNYPACHPL</sequence>
<dbReference type="Proteomes" id="UP000192223">
    <property type="component" value="Unplaced"/>
</dbReference>
<gene>
    <name evidence="2" type="primary">LOC108738370</name>
</gene>
<keyword evidence="1" id="KW-1185">Reference proteome</keyword>
<dbReference type="OrthoDB" id="7201605at2759"/>
<organism evidence="1 2">
    <name type="scientific">Agrilus planipennis</name>
    <name type="common">Emerald ash borer</name>
    <name type="synonym">Agrilus marcopoli</name>
    <dbReference type="NCBI Taxonomy" id="224129"/>
    <lineage>
        <taxon>Eukaryota</taxon>
        <taxon>Metazoa</taxon>
        <taxon>Ecdysozoa</taxon>
        <taxon>Arthropoda</taxon>
        <taxon>Hexapoda</taxon>
        <taxon>Insecta</taxon>
        <taxon>Pterygota</taxon>
        <taxon>Neoptera</taxon>
        <taxon>Endopterygota</taxon>
        <taxon>Coleoptera</taxon>
        <taxon>Polyphaga</taxon>
        <taxon>Elateriformia</taxon>
        <taxon>Buprestoidea</taxon>
        <taxon>Buprestidae</taxon>
        <taxon>Agrilinae</taxon>
        <taxon>Agrilus</taxon>
    </lineage>
</organism>
<accession>A0A7F5RED8</accession>
<dbReference type="GeneID" id="108738370"/>
<name>A0A7F5RED8_AGRPL</name>
<protein>
    <submittedName>
        <fullName evidence="2">Uncharacterized protein LOC108738370</fullName>
    </submittedName>
</protein>
<evidence type="ECO:0000313" key="1">
    <source>
        <dbReference type="Proteomes" id="UP000192223"/>
    </source>
</evidence>
<evidence type="ECO:0000313" key="2">
    <source>
        <dbReference type="RefSeq" id="XP_025834333.1"/>
    </source>
</evidence>
<dbReference type="AlphaFoldDB" id="A0A7F5RED8"/>
<reference evidence="2" key="1">
    <citation type="submission" date="2025-08" db="UniProtKB">
        <authorList>
            <consortium name="RefSeq"/>
        </authorList>
    </citation>
    <scope>IDENTIFICATION</scope>
    <source>
        <tissue evidence="2">Entire body</tissue>
    </source>
</reference>
<proteinExistence type="predicted"/>
<dbReference type="KEGG" id="apln:108738370"/>
<dbReference type="InParanoid" id="A0A7F5RED8"/>